<dbReference type="OrthoDB" id="420457at2759"/>
<reference evidence="1 2" key="1">
    <citation type="submission" date="2016-02" db="EMBL/GenBank/DDBJ databases">
        <title>Genome analysis of coral dinoflagellate symbionts highlights evolutionary adaptations to a symbiotic lifestyle.</title>
        <authorList>
            <person name="Aranda M."/>
            <person name="Li Y."/>
            <person name="Liew Y.J."/>
            <person name="Baumgarten S."/>
            <person name="Simakov O."/>
            <person name="Wilson M."/>
            <person name="Piel J."/>
            <person name="Ashoor H."/>
            <person name="Bougouffa S."/>
            <person name="Bajic V.B."/>
            <person name="Ryu T."/>
            <person name="Ravasi T."/>
            <person name="Bayer T."/>
            <person name="Micklem G."/>
            <person name="Kim H."/>
            <person name="Bhak J."/>
            <person name="Lajeunesse T.C."/>
            <person name="Voolstra C.R."/>
        </authorList>
    </citation>
    <scope>NUCLEOTIDE SEQUENCE [LARGE SCALE GENOMIC DNA]</scope>
    <source>
        <strain evidence="1 2">CCMP2467</strain>
    </source>
</reference>
<accession>A0A1Q9CJI5</accession>
<proteinExistence type="predicted"/>
<comment type="caution">
    <text evidence="1">The sequence shown here is derived from an EMBL/GenBank/DDBJ whole genome shotgun (WGS) entry which is preliminary data.</text>
</comment>
<sequence length="239" mass="26960">MARESEPVILSGLGAAWYGNPEVRDRLSFEAPSSLILPASGEKVPIASQETAVVNDMFLIPIIIQMRAASSLKIPSLETIAEELEALWIKYHEDEDYRRMVANFGNKADYPELDTLRADASVNVCDRGSLSHELLDGALQLANGEEEQHYFQFPSYRQYPLRFGMRIVTLKHNLKAQATGKPKPQTMPDLREQLIDMNCQQGLGDIWEEASMDEVLVYLRGNRNLMLPDWARPLLPSTV</sequence>
<organism evidence="1 2">
    <name type="scientific">Symbiodinium microadriaticum</name>
    <name type="common">Dinoflagellate</name>
    <name type="synonym">Zooxanthella microadriatica</name>
    <dbReference type="NCBI Taxonomy" id="2951"/>
    <lineage>
        <taxon>Eukaryota</taxon>
        <taxon>Sar</taxon>
        <taxon>Alveolata</taxon>
        <taxon>Dinophyceae</taxon>
        <taxon>Suessiales</taxon>
        <taxon>Symbiodiniaceae</taxon>
        <taxon>Symbiodinium</taxon>
    </lineage>
</organism>
<evidence type="ECO:0000313" key="1">
    <source>
        <dbReference type="EMBL" id="OLP83091.1"/>
    </source>
</evidence>
<keyword evidence="2" id="KW-1185">Reference proteome</keyword>
<dbReference type="AlphaFoldDB" id="A0A1Q9CJI5"/>
<gene>
    <name evidence="1" type="ORF">AK812_SmicGene36190</name>
</gene>
<name>A0A1Q9CJI5_SYMMI</name>
<dbReference type="EMBL" id="LSRX01001143">
    <property type="protein sequence ID" value="OLP83091.1"/>
    <property type="molecule type" value="Genomic_DNA"/>
</dbReference>
<protein>
    <submittedName>
        <fullName evidence="1">Uncharacterized protein</fullName>
    </submittedName>
</protein>
<evidence type="ECO:0000313" key="2">
    <source>
        <dbReference type="Proteomes" id="UP000186817"/>
    </source>
</evidence>
<dbReference type="Proteomes" id="UP000186817">
    <property type="component" value="Unassembled WGS sequence"/>
</dbReference>